<feature type="compositionally biased region" description="Basic and acidic residues" evidence="1">
    <location>
        <begin position="777"/>
        <end position="793"/>
    </location>
</feature>
<feature type="non-terminal residue" evidence="3">
    <location>
        <position position="821"/>
    </location>
</feature>
<evidence type="ECO:0000313" key="3">
    <source>
        <dbReference type="EMBL" id="GIQ84888.1"/>
    </source>
</evidence>
<keyword evidence="4" id="KW-1185">Reference proteome</keyword>
<dbReference type="EMBL" id="BDIP01001664">
    <property type="protein sequence ID" value="GIQ84888.1"/>
    <property type="molecule type" value="Genomic_DNA"/>
</dbReference>
<sequence length="821" mass="87771">ASKYETVFQRRLQSLQYCEPLTQALQEGSPVCTAVSTTQDYGPIPPVPRLDRQRWEKLTFMGADELRESFVHEVSALSQADTDTHAQGWQGVVSVEMADGEADTHIMSRVTQGPSIVVSNDGDFLCSPGLRVVRPEDLIAAGLKGLGDGACTGDPDPMCGRDVPVYSAAYTEAALGASPGHLPLVSWVCGNDYSTAHMPVISAFLERCAPRHLAELYARQGTPYGARLRAVSGWLANNPTFYRSKEAKGYLRKHPALLDALRQTYTSLGYKTPTWLMTMPKCRGGAGAVVPVHVYPSPHAPCVHMDLIGACPADTESGQGAGRKPLVLPTNDTVLEAQLVSLTRHTMDRGLNHLIPMLLHLKHTGFETTFIATPSYTPPTLGVAAPSRTLLVSQDTEGGSGTGVGSVALWRPIPDAQAIASRLTGVVAVPCQSIVWGSLDLSTNTALTGDRFGMVGVPLPTAPFTLNTSGTGGLFSSVPGMESSDRYTFPSSGDKSTPAYEWVCGRALSVTWLSLLLSPFGVDRDAITACLPPPPSPLADGSPPPLCALRHHLDVCAMIGGVLALAHFCSACAMPLSAAEHGMLARMVYLVQTEGEGEGETGVDAALYGEGESDWHWGRTTPLPPLEPLYQQPLRGPGSAVLFGYLMCACRHALISALLVGMAAPRMRVIADGRLYLAAAAWAEGKGRTGSVSESGHPQDGVYTPLFGALPTPSDSAVSVFLDVGTASVLATQERERERERERGRVSHGQRIPYNQQPNRNTSGRETARSVYPPGSRPRERQRGQVQQRERPPHLPPGAGPPAKRHRQPPGSGYGKGEWGR</sequence>
<reference evidence="3 4" key="2">
    <citation type="journal article" date="2018" name="PLoS ONE">
        <title>The draft genome of Kipferlia bialata reveals reductive genome evolution in fornicate parasites.</title>
        <authorList>
            <person name="Tanifuji G."/>
            <person name="Takabayashi S."/>
            <person name="Kume K."/>
            <person name="Takagi M."/>
            <person name="Nakayama T."/>
            <person name="Kamikawa R."/>
            <person name="Inagaki Y."/>
            <person name="Hashimoto T."/>
        </authorList>
    </citation>
    <scope>NUCLEOTIDE SEQUENCE [LARGE SCALE GENOMIC DNA]</scope>
    <source>
        <strain evidence="3">NY0173</strain>
    </source>
</reference>
<accession>A0A9K3CX23</accession>
<feature type="compositionally biased region" description="Gly residues" evidence="1">
    <location>
        <begin position="812"/>
        <end position="821"/>
    </location>
</feature>
<name>A0A9K3CX23_9EUKA</name>
<dbReference type="AlphaFoldDB" id="A0A9K3CX23"/>
<feature type="compositionally biased region" description="Polar residues" evidence="1">
    <location>
        <begin position="753"/>
        <end position="765"/>
    </location>
</feature>
<evidence type="ECO:0000313" key="2">
    <source>
        <dbReference type="EMBL" id="GIQ83743.1"/>
    </source>
</evidence>
<feature type="compositionally biased region" description="Basic and acidic residues" evidence="1">
    <location>
        <begin position="733"/>
        <end position="745"/>
    </location>
</feature>
<dbReference type="Proteomes" id="UP000265618">
    <property type="component" value="Unassembled WGS sequence"/>
</dbReference>
<organism evidence="3 4">
    <name type="scientific">Kipferlia bialata</name>
    <dbReference type="NCBI Taxonomy" id="797122"/>
    <lineage>
        <taxon>Eukaryota</taxon>
        <taxon>Metamonada</taxon>
        <taxon>Carpediemonas-like organisms</taxon>
        <taxon>Kipferlia</taxon>
    </lineage>
</organism>
<evidence type="ECO:0000256" key="1">
    <source>
        <dbReference type="SAM" id="MobiDB-lite"/>
    </source>
</evidence>
<gene>
    <name evidence="2" type="ORF">KIPB_005110</name>
    <name evidence="3" type="ORF">KIPB_006470</name>
</gene>
<dbReference type="EMBL" id="BDIP01001162">
    <property type="protein sequence ID" value="GIQ83743.1"/>
    <property type="molecule type" value="Genomic_DNA"/>
</dbReference>
<reference evidence="3" key="1">
    <citation type="submission" date="2016-10" db="EMBL/GenBank/DDBJ databases">
        <authorList>
            <person name="Tanifuji G."/>
            <person name="Kume K."/>
            <person name="Nakayama T."/>
            <person name="Takabayashi S."/>
            <person name="Hashimoto T."/>
        </authorList>
    </citation>
    <scope>NUCLEOTIDE SEQUENCE</scope>
    <source>
        <strain evidence="3">NY0173</strain>
    </source>
</reference>
<feature type="region of interest" description="Disordered" evidence="1">
    <location>
        <begin position="732"/>
        <end position="821"/>
    </location>
</feature>
<protein>
    <submittedName>
        <fullName evidence="3">Uncharacterized protein</fullName>
    </submittedName>
</protein>
<proteinExistence type="predicted"/>
<evidence type="ECO:0000313" key="4">
    <source>
        <dbReference type="Proteomes" id="UP000265618"/>
    </source>
</evidence>
<comment type="caution">
    <text evidence="3">The sequence shown here is derived from an EMBL/GenBank/DDBJ whole genome shotgun (WGS) entry which is preliminary data.</text>
</comment>